<evidence type="ECO:0000313" key="9">
    <source>
        <dbReference type="Proteomes" id="UP000198711"/>
    </source>
</evidence>
<keyword evidence="9" id="KW-1185">Reference proteome</keyword>
<comment type="subcellular location">
    <subcellularLocation>
        <location evidence="1">Cell outer membrane</location>
    </subcellularLocation>
</comment>
<evidence type="ECO:0000256" key="1">
    <source>
        <dbReference type="ARBA" id="ARBA00004442"/>
    </source>
</evidence>
<dbReference type="Proteomes" id="UP000198711">
    <property type="component" value="Unassembled WGS sequence"/>
</dbReference>
<evidence type="ECO:0000256" key="7">
    <source>
        <dbReference type="ARBA" id="ARBA00023237"/>
    </source>
</evidence>
<comment type="caution">
    <text evidence="8">The sequence shown here is derived from an EMBL/GenBank/DDBJ whole genome shotgun (WGS) entry which is preliminary data.</text>
</comment>
<dbReference type="InterPro" id="IPR051906">
    <property type="entry name" value="TolC-like"/>
</dbReference>
<dbReference type="RefSeq" id="WP_092723700.1">
    <property type="nucleotide sequence ID" value="NZ_FNNO01000007.1"/>
</dbReference>
<evidence type="ECO:0000256" key="2">
    <source>
        <dbReference type="ARBA" id="ARBA00007613"/>
    </source>
</evidence>
<evidence type="ECO:0000256" key="5">
    <source>
        <dbReference type="ARBA" id="ARBA00022692"/>
    </source>
</evidence>
<organism evidence="8 9">
    <name type="scientific">Hydrobacter penzbergensis</name>
    <dbReference type="NCBI Taxonomy" id="1235997"/>
    <lineage>
        <taxon>Bacteria</taxon>
        <taxon>Pseudomonadati</taxon>
        <taxon>Bacteroidota</taxon>
        <taxon>Chitinophagia</taxon>
        <taxon>Chitinophagales</taxon>
        <taxon>Chitinophagaceae</taxon>
        <taxon>Hydrobacter</taxon>
    </lineage>
</organism>
<dbReference type="PANTHER" id="PTHR30026:SF20">
    <property type="entry name" value="OUTER MEMBRANE PROTEIN TOLC"/>
    <property type="match status" value="1"/>
</dbReference>
<dbReference type="InterPro" id="IPR003423">
    <property type="entry name" value="OMP_efflux"/>
</dbReference>
<protein>
    <submittedName>
        <fullName evidence="8">Outer membrane protein TolC</fullName>
    </submittedName>
</protein>
<keyword evidence="4" id="KW-1134">Transmembrane beta strand</keyword>
<evidence type="ECO:0000256" key="4">
    <source>
        <dbReference type="ARBA" id="ARBA00022452"/>
    </source>
</evidence>
<keyword evidence="5" id="KW-0812">Transmembrane</keyword>
<accession>A0A8X8ICG5</accession>
<evidence type="ECO:0000256" key="3">
    <source>
        <dbReference type="ARBA" id="ARBA00022448"/>
    </source>
</evidence>
<comment type="similarity">
    <text evidence="2">Belongs to the outer membrane factor (OMF) (TC 1.B.17) family.</text>
</comment>
<dbReference type="SUPFAM" id="SSF56954">
    <property type="entry name" value="Outer membrane efflux proteins (OEP)"/>
    <property type="match status" value="1"/>
</dbReference>
<dbReference type="Gene3D" id="1.20.1600.10">
    <property type="entry name" value="Outer membrane efflux proteins (OEP)"/>
    <property type="match status" value="1"/>
</dbReference>
<gene>
    <name evidence="8" type="ORF">SAMN05444410_10746</name>
</gene>
<dbReference type="AlphaFoldDB" id="A0A8X8ICG5"/>
<dbReference type="GO" id="GO:0015562">
    <property type="term" value="F:efflux transmembrane transporter activity"/>
    <property type="evidence" value="ECO:0007669"/>
    <property type="project" value="InterPro"/>
</dbReference>
<evidence type="ECO:0000256" key="6">
    <source>
        <dbReference type="ARBA" id="ARBA00023136"/>
    </source>
</evidence>
<dbReference type="GO" id="GO:0015288">
    <property type="term" value="F:porin activity"/>
    <property type="evidence" value="ECO:0007669"/>
    <property type="project" value="TreeGrafter"/>
</dbReference>
<reference evidence="8 9" key="1">
    <citation type="submission" date="2016-10" db="EMBL/GenBank/DDBJ databases">
        <authorList>
            <person name="Varghese N."/>
            <person name="Submissions S."/>
        </authorList>
    </citation>
    <scope>NUCLEOTIDE SEQUENCE [LARGE SCALE GENOMIC DNA]</scope>
    <source>
        <strain evidence="8 9">DSM 25353</strain>
    </source>
</reference>
<keyword evidence="3" id="KW-0813">Transport</keyword>
<dbReference type="GO" id="GO:1990281">
    <property type="term" value="C:efflux pump complex"/>
    <property type="evidence" value="ECO:0007669"/>
    <property type="project" value="TreeGrafter"/>
</dbReference>
<evidence type="ECO:0000313" key="8">
    <source>
        <dbReference type="EMBL" id="SDW92056.1"/>
    </source>
</evidence>
<dbReference type="EMBL" id="FNNO01000007">
    <property type="protein sequence ID" value="SDW92056.1"/>
    <property type="molecule type" value="Genomic_DNA"/>
</dbReference>
<sequence length="470" mass="51646">MNHSTHRSGKAACYFIIAFVCCINTVVAQQPVLWLSDAIKTGLGNYQSIQAKQHYLQASSALVQNVKNDYLPNVIAGLQQNYGTINGQFGPMAPAVTGVASAGPSYSKQSWAAAFGALYVINTNWEAFSFGRKQSRIDAANAQVKRDSADLLQEQFIQSVKISSAYLNLLIAQRFILNAQSNLDRANAIRKVVMARTLSGLNPGVDSSIANAEVSRATLALIDATGNEQQLRNQLAQLLNTSPAPFVLDSAFLKNMPAAYHTDFDVRQNPQAQFFASRITQSSLSETAIRKTILPGVNLFGIFQSRGSGFDYNYTPDYPDRYSKSYFSGINPSRSNYVAGLSVSWNLMSPSKIKHQAAAQHFITQAYQSEYDLVNTQLKDQLILSDQRIENALQACNEVPRQYKAASDAYLQKSVLYKNGLANIVDLQQALYAVNKAETDIGVAFINVWQALLLKAAASGDFDLFLKQVK</sequence>
<proteinExistence type="inferred from homology"/>
<name>A0A8X8ICG5_9BACT</name>
<dbReference type="Pfam" id="PF02321">
    <property type="entry name" value="OEP"/>
    <property type="match status" value="1"/>
</dbReference>
<dbReference type="GO" id="GO:0009279">
    <property type="term" value="C:cell outer membrane"/>
    <property type="evidence" value="ECO:0007669"/>
    <property type="project" value="UniProtKB-SubCell"/>
</dbReference>
<keyword evidence="6" id="KW-0472">Membrane</keyword>
<keyword evidence="7" id="KW-0998">Cell outer membrane</keyword>
<dbReference type="PANTHER" id="PTHR30026">
    <property type="entry name" value="OUTER MEMBRANE PROTEIN TOLC"/>
    <property type="match status" value="1"/>
</dbReference>